<feature type="compositionally biased region" description="Polar residues" evidence="1">
    <location>
        <begin position="140"/>
        <end position="150"/>
    </location>
</feature>
<gene>
    <name evidence="2" type="ORF">SUNI508_01576</name>
</gene>
<evidence type="ECO:0000256" key="1">
    <source>
        <dbReference type="SAM" id="MobiDB-lite"/>
    </source>
</evidence>
<name>A0ABR2UTE3_9PEZI</name>
<feature type="compositionally biased region" description="Low complexity" evidence="1">
    <location>
        <begin position="129"/>
        <end position="139"/>
    </location>
</feature>
<feature type="compositionally biased region" description="Polar residues" evidence="1">
    <location>
        <begin position="115"/>
        <end position="128"/>
    </location>
</feature>
<sequence>MAYETRPIPIPVGQRKLSHEYESADKDQNMIHACKQHIDQHGWSDDFRTLYGHIPEIQGYKPQQPPEYSHGLTAAHQRFLKRYIAPPVKKVQKGVNGPARPRPDISRHQHGPEVSQEQAVSHRSNATHQQQPTEQPTTTSNVETSSTHNATAAAGPTNRRTVRFLLPDDESNSKDSHNKSNQQANESAIASDSESESDADVPPHKPRRASSTHLDRPQTQHAEHAEAESHAGARNAPPGSHPTSNNVAQAPPNIQPGGPSTTNILQAVFNPQPKLQLSRKEQLQLQKLATRRSVMELRRLANHGRKRTQVPVYRCEPLESPLEYPEPEPEPSLW</sequence>
<accession>A0ABR2UTE3</accession>
<dbReference type="EMBL" id="JARVKF010000396">
    <property type="protein sequence ID" value="KAK9417819.1"/>
    <property type="molecule type" value="Genomic_DNA"/>
</dbReference>
<keyword evidence="3" id="KW-1185">Reference proteome</keyword>
<feature type="compositionally biased region" description="Basic and acidic residues" evidence="1">
    <location>
        <begin position="213"/>
        <end position="231"/>
    </location>
</feature>
<comment type="caution">
    <text evidence="2">The sequence shown here is derived from an EMBL/GenBank/DDBJ whole genome shotgun (WGS) entry which is preliminary data.</text>
</comment>
<protein>
    <submittedName>
        <fullName evidence="2">Uncharacterized protein</fullName>
    </submittedName>
</protein>
<feature type="region of interest" description="Disordered" evidence="1">
    <location>
        <begin position="86"/>
        <end position="263"/>
    </location>
</feature>
<organism evidence="2 3">
    <name type="scientific">Seiridium unicorne</name>
    <dbReference type="NCBI Taxonomy" id="138068"/>
    <lineage>
        <taxon>Eukaryota</taxon>
        <taxon>Fungi</taxon>
        <taxon>Dikarya</taxon>
        <taxon>Ascomycota</taxon>
        <taxon>Pezizomycotina</taxon>
        <taxon>Sordariomycetes</taxon>
        <taxon>Xylariomycetidae</taxon>
        <taxon>Amphisphaeriales</taxon>
        <taxon>Sporocadaceae</taxon>
        <taxon>Seiridium</taxon>
    </lineage>
</organism>
<dbReference type="Proteomes" id="UP001408356">
    <property type="component" value="Unassembled WGS sequence"/>
</dbReference>
<evidence type="ECO:0000313" key="2">
    <source>
        <dbReference type="EMBL" id="KAK9417819.1"/>
    </source>
</evidence>
<feature type="compositionally biased region" description="Basic and acidic residues" evidence="1">
    <location>
        <begin position="101"/>
        <end position="111"/>
    </location>
</feature>
<reference evidence="2 3" key="1">
    <citation type="journal article" date="2024" name="J. Plant Pathol.">
        <title>Sequence and assembly of the genome of Seiridium unicorne, isolate CBS 538.82, causal agent of cypress canker disease.</title>
        <authorList>
            <person name="Scali E."/>
            <person name="Rocca G.D."/>
            <person name="Danti R."/>
            <person name="Garbelotto M."/>
            <person name="Barberini S."/>
            <person name="Baroncelli R."/>
            <person name="Emiliani G."/>
        </authorList>
    </citation>
    <scope>NUCLEOTIDE SEQUENCE [LARGE SCALE GENOMIC DNA]</scope>
    <source>
        <strain evidence="2 3">BM-138-508</strain>
    </source>
</reference>
<evidence type="ECO:0000313" key="3">
    <source>
        <dbReference type="Proteomes" id="UP001408356"/>
    </source>
</evidence>
<proteinExistence type="predicted"/>